<dbReference type="SMART" id="SM01321">
    <property type="entry name" value="Y1_Tnp"/>
    <property type="match status" value="1"/>
</dbReference>
<dbReference type="AlphaFoldDB" id="A0A2C6MDL8"/>
<dbReference type="InterPro" id="IPR036515">
    <property type="entry name" value="Transposase_17_sf"/>
</dbReference>
<dbReference type="PANTHER" id="PTHR34322">
    <property type="entry name" value="TRANSPOSASE, Y1_TNP DOMAIN-CONTAINING"/>
    <property type="match status" value="1"/>
</dbReference>
<dbReference type="EMBL" id="AWQQ01000087">
    <property type="protein sequence ID" value="PHJ37664.1"/>
    <property type="molecule type" value="Genomic_DNA"/>
</dbReference>
<sequence>MGRDLRVEHPGTVYHVIQRGNNREFIFDKYDDKAFLLDKIRFYKQRVGFTLFGYVIMGNHYHLIIQMHHSPLQKVMQMLNNCYSKYYNSVRKRTGHVFGGRYKAIPVQEDRYMLTLLRYVHQNPIRANICKHPWEYYWSSDNAYRRSINDLVDVDIMLNFLSPNRRKAVEKYVQFMSLEESDDFESLDLIGDESYALAVKPKREVLQRKRLDEILIETGLTLEEFNLVKSGSRKRSLTSCKETYAKEALKNGYTLKEIAGNISLTDVAIHKLLQKERHSVSTDNFAD</sequence>
<proteinExistence type="predicted"/>
<keyword evidence="3" id="KW-1185">Reference proteome</keyword>
<dbReference type="Proteomes" id="UP000222564">
    <property type="component" value="Unassembled WGS sequence"/>
</dbReference>
<dbReference type="Gene3D" id="3.30.70.1290">
    <property type="entry name" value="Transposase IS200-like"/>
    <property type="match status" value="1"/>
</dbReference>
<accession>A0A2C6MDL8</accession>
<dbReference type="GO" id="GO:0006313">
    <property type="term" value="P:DNA transposition"/>
    <property type="evidence" value="ECO:0007669"/>
    <property type="project" value="InterPro"/>
</dbReference>
<evidence type="ECO:0000313" key="3">
    <source>
        <dbReference type="Proteomes" id="UP000222564"/>
    </source>
</evidence>
<feature type="domain" description="Transposase IS200-like" evidence="1">
    <location>
        <begin position="9"/>
        <end position="123"/>
    </location>
</feature>
<comment type="caution">
    <text evidence="2">The sequence shown here is derived from an EMBL/GenBank/DDBJ whole genome shotgun (WGS) entry which is preliminary data.</text>
</comment>
<dbReference type="GO" id="GO:0003677">
    <property type="term" value="F:DNA binding"/>
    <property type="evidence" value="ECO:0007669"/>
    <property type="project" value="InterPro"/>
</dbReference>
<dbReference type="SUPFAM" id="SSF143422">
    <property type="entry name" value="Transposase IS200-like"/>
    <property type="match status" value="1"/>
</dbReference>
<dbReference type="Pfam" id="PF01797">
    <property type="entry name" value="Y1_Tnp"/>
    <property type="match status" value="1"/>
</dbReference>
<dbReference type="GO" id="GO:0004803">
    <property type="term" value="F:transposase activity"/>
    <property type="evidence" value="ECO:0007669"/>
    <property type="project" value="InterPro"/>
</dbReference>
<gene>
    <name evidence="2" type="ORF">P378_14340</name>
</gene>
<reference evidence="2 3" key="1">
    <citation type="submission" date="2013-09" db="EMBL/GenBank/DDBJ databases">
        <title>Biodegradation of hydrocarbons in the deep terrestrial subsurface : characterization of a microbial consortium composed of two Desulfotomaculum species originating from a deep geological formation.</title>
        <authorList>
            <person name="Aullo T."/>
            <person name="Berlendis S."/>
            <person name="Lascourreges J.-F."/>
            <person name="Dessort D."/>
            <person name="Saint-Laurent S."/>
            <person name="Schraauwers B."/>
            <person name="Mas J."/>
            <person name="Magot M."/>
            <person name="Ranchou-Peyruse A."/>
        </authorList>
    </citation>
    <scope>NUCLEOTIDE SEQUENCE [LARGE SCALE GENOMIC DNA]</scope>
    <source>
        <strain evidence="2 3">Bs107</strain>
    </source>
</reference>
<dbReference type="InterPro" id="IPR002686">
    <property type="entry name" value="Transposase_17"/>
</dbReference>
<evidence type="ECO:0000313" key="2">
    <source>
        <dbReference type="EMBL" id="PHJ37664.1"/>
    </source>
</evidence>
<name>A0A2C6MDL8_9FIRM</name>
<evidence type="ECO:0000259" key="1">
    <source>
        <dbReference type="SMART" id="SM01321"/>
    </source>
</evidence>
<organism evidence="2 3">
    <name type="scientific">Desulforamulus profundi</name>
    <dbReference type="NCBI Taxonomy" id="1383067"/>
    <lineage>
        <taxon>Bacteria</taxon>
        <taxon>Bacillati</taxon>
        <taxon>Bacillota</taxon>
        <taxon>Clostridia</taxon>
        <taxon>Eubacteriales</taxon>
        <taxon>Peptococcaceae</taxon>
        <taxon>Desulforamulus</taxon>
    </lineage>
</organism>
<protein>
    <submittedName>
        <fullName evidence="2">Transposase</fullName>
    </submittedName>
</protein>
<dbReference type="PANTHER" id="PTHR34322:SF2">
    <property type="entry name" value="TRANSPOSASE IS200-LIKE DOMAIN-CONTAINING PROTEIN"/>
    <property type="match status" value="1"/>
</dbReference>